<dbReference type="InterPro" id="IPR008030">
    <property type="entry name" value="NmrA-like"/>
</dbReference>
<dbReference type="AlphaFoldDB" id="A0A074W5X0"/>
<dbReference type="Pfam" id="PF05368">
    <property type="entry name" value="NmrA"/>
    <property type="match status" value="1"/>
</dbReference>
<evidence type="ECO:0000313" key="3">
    <source>
        <dbReference type="Proteomes" id="UP000027730"/>
    </source>
</evidence>
<dbReference type="PANTHER" id="PTHR47129:SF1">
    <property type="entry name" value="NMRA-LIKE DOMAIN-CONTAINING PROTEIN"/>
    <property type="match status" value="1"/>
</dbReference>
<name>A0A074W5X0_9PEZI</name>
<dbReference type="EMBL" id="KL584732">
    <property type="protein sequence ID" value="KEQ68263.1"/>
    <property type="molecule type" value="Genomic_DNA"/>
</dbReference>
<dbReference type="Proteomes" id="UP000027730">
    <property type="component" value="Unassembled WGS sequence"/>
</dbReference>
<dbReference type="InterPro" id="IPR036291">
    <property type="entry name" value="NAD(P)-bd_dom_sf"/>
</dbReference>
<dbReference type="GeneID" id="25412726"/>
<dbReference type="Gene3D" id="3.90.25.10">
    <property type="entry name" value="UDP-galactose 4-epimerase, domain 1"/>
    <property type="match status" value="1"/>
</dbReference>
<dbReference type="InterPro" id="IPR052718">
    <property type="entry name" value="NmrA-type_oxidoreductase"/>
</dbReference>
<dbReference type="STRING" id="1043004.A0A074W5X0"/>
<organism evidence="2 3">
    <name type="scientific">Aureobasidium namibiae CBS 147.97</name>
    <dbReference type="NCBI Taxonomy" id="1043004"/>
    <lineage>
        <taxon>Eukaryota</taxon>
        <taxon>Fungi</taxon>
        <taxon>Dikarya</taxon>
        <taxon>Ascomycota</taxon>
        <taxon>Pezizomycotina</taxon>
        <taxon>Dothideomycetes</taxon>
        <taxon>Dothideomycetidae</taxon>
        <taxon>Dothideales</taxon>
        <taxon>Saccotheciaceae</taxon>
        <taxon>Aureobasidium</taxon>
    </lineage>
</organism>
<dbReference type="SUPFAM" id="SSF51735">
    <property type="entry name" value="NAD(P)-binding Rossmann-fold domains"/>
    <property type="match status" value="1"/>
</dbReference>
<dbReference type="PANTHER" id="PTHR47129">
    <property type="entry name" value="QUINONE OXIDOREDUCTASE 2"/>
    <property type="match status" value="1"/>
</dbReference>
<dbReference type="OrthoDB" id="419598at2759"/>
<proteinExistence type="predicted"/>
<feature type="domain" description="NmrA-like" evidence="1">
    <location>
        <begin position="6"/>
        <end position="232"/>
    </location>
</feature>
<dbReference type="Gene3D" id="3.40.50.720">
    <property type="entry name" value="NAD(P)-binding Rossmann-like Domain"/>
    <property type="match status" value="1"/>
</dbReference>
<keyword evidence="3" id="KW-1185">Reference proteome</keyword>
<gene>
    <name evidence="2" type="ORF">M436DRAFT_58828</name>
</gene>
<sequence length="299" mass="33169">MPVKYLITGATGGLGGQILRYLVANVSPSDFAAASSKAANRSSFEDRGIAFRHINYKDQKSLDQGLEDVENLLMVSSYGTDRLEQHTRVVAAAKKAGVKHIWYTSLAFGGLEDNAKSPPQEDHILTERLLKESGVTFTSIREGAYAEAFPFFLDWYPDTTEVVLPADGHAAYTSRTDLGEASARIMISGGYENQVVLFTALATITAKEMVDVINETTDRRVQFRIVDRDNFLRRKLLQHEGTGKGKEYFETVAIVWDDIVAGALSTTHPLMGEILGREPISPREAIRALLSEKRDYTYL</sequence>
<reference evidence="2 3" key="1">
    <citation type="journal article" date="2014" name="BMC Genomics">
        <title>Genome sequencing of four Aureobasidium pullulans varieties: biotechnological potential, stress tolerance, and description of new species.</title>
        <authorList>
            <person name="Gostin Ar C."/>
            <person name="Ohm R.A."/>
            <person name="Kogej T."/>
            <person name="Sonjak S."/>
            <person name="Turk M."/>
            <person name="Zajc J."/>
            <person name="Zalar P."/>
            <person name="Grube M."/>
            <person name="Sun H."/>
            <person name="Han J."/>
            <person name="Sharma A."/>
            <person name="Chiniquy J."/>
            <person name="Ngan C.Y."/>
            <person name="Lipzen A."/>
            <person name="Barry K."/>
            <person name="Grigoriev I.V."/>
            <person name="Gunde-Cimerman N."/>
        </authorList>
    </citation>
    <scope>NUCLEOTIDE SEQUENCE [LARGE SCALE GENOMIC DNA]</scope>
    <source>
        <strain evidence="2 3">CBS 147.97</strain>
    </source>
</reference>
<protein>
    <submittedName>
        <fullName evidence="2">NAD(P)-binding protein</fullName>
    </submittedName>
</protein>
<accession>A0A074W5X0</accession>
<evidence type="ECO:0000259" key="1">
    <source>
        <dbReference type="Pfam" id="PF05368"/>
    </source>
</evidence>
<evidence type="ECO:0000313" key="2">
    <source>
        <dbReference type="EMBL" id="KEQ68263.1"/>
    </source>
</evidence>
<dbReference type="RefSeq" id="XP_013422472.1">
    <property type="nucleotide sequence ID" value="XM_013567018.1"/>
</dbReference>
<dbReference type="HOGENOM" id="CLU_007383_10_4_1"/>